<dbReference type="SMART" id="SM00320">
    <property type="entry name" value="WD40"/>
    <property type="match status" value="28"/>
</dbReference>
<feature type="repeat" description="WD" evidence="3">
    <location>
        <begin position="381"/>
        <end position="422"/>
    </location>
</feature>
<feature type="repeat" description="WD" evidence="3">
    <location>
        <begin position="61"/>
        <end position="102"/>
    </location>
</feature>
<dbReference type="InterPro" id="IPR050505">
    <property type="entry name" value="WDR55/POC1"/>
</dbReference>
<feature type="repeat" description="WD" evidence="3">
    <location>
        <begin position="817"/>
        <end position="851"/>
    </location>
</feature>
<dbReference type="InterPro" id="IPR019775">
    <property type="entry name" value="WD40_repeat_CS"/>
</dbReference>
<accession>A0A5M3MCJ4</accession>
<feature type="compositionally biased region" description="Acidic residues" evidence="4">
    <location>
        <begin position="1561"/>
        <end position="1577"/>
    </location>
</feature>
<comment type="caution">
    <text evidence="5">The sequence shown here is derived from an EMBL/GenBank/DDBJ whole genome shotgun (WGS) entry which is preliminary data.</text>
</comment>
<feature type="repeat" description="WD" evidence="3">
    <location>
        <begin position="235"/>
        <end position="276"/>
    </location>
</feature>
<feature type="repeat" description="WD" evidence="3">
    <location>
        <begin position="1365"/>
        <end position="1406"/>
    </location>
</feature>
<feature type="repeat" description="WD" evidence="3">
    <location>
        <begin position="1278"/>
        <end position="1319"/>
    </location>
</feature>
<dbReference type="PRINTS" id="PR00320">
    <property type="entry name" value="GPROTEINBRPT"/>
</dbReference>
<dbReference type="PROSITE" id="PS50294">
    <property type="entry name" value="WD_REPEATS_REGION"/>
    <property type="match status" value="17"/>
</dbReference>
<feature type="repeat" description="WD" evidence="3">
    <location>
        <begin position="1116"/>
        <end position="1150"/>
    </location>
</feature>
<evidence type="ECO:0000256" key="3">
    <source>
        <dbReference type="PROSITE-ProRule" id="PRU00221"/>
    </source>
</evidence>
<dbReference type="InterPro" id="IPR011047">
    <property type="entry name" value="Quinoprotein_ADH-like_sf"/>
</dbReference>
<dbReference type="SUPFAM" id="SSF50998">
    <property type="entry name" value="Quinoprotein alcohol dehydrogenase-like"/>
    <property type="match status" value="2"/>
</dbReference>
<evidence type="ECO:0000256" key="2">
    <source>
        <dbReference type="ARBA" id="ARBA00022737"/>
    </source>
</evidence>
<dbReference type="PROSITE" id="PS50082">
    <property type="entry name" value="WD_REPEATS_2"/>
    <property type="match status" value="22"/>
</dbReference>
<feature type="repeat" description="WD" evidence="3">
    <location>
        <begin position="425"/>
        <end position="466"/>
    </location>
</feature>
<feature type="compositionally biased region" description="Basic and acidic residues" evidence="4">
    <location>
        <begin position="1531"/>
        <end position="1545"/>
    </location>
</feature>
<feature type="repeat" description="WD" evidence="3">
    <location>
        <begin position="991"/>
        <end position="1032"/>
    </location>
</feature>
<feature type="repeat" description="WD" evidence="3">
    <location>
        <begin position="948"/>
        <end position="989"/>
    </location>
</feature>
<organism evidence="5 6">
    <name type="scientific">Coniophora puteana (strain RWD-64-598)</name>
    <name type="common">Brown rot fungus</name>
    <dbReference type="NCBI Taxonomy" id="741705"/>
    <lineage>
        <taxon>Eukaryota</taxon>
        <taxon>Fungi</taxon>
        <taxon>Dikarya</taxon>
        <taxon>Basidiomycota</taxon>
        <taxon>Agaricomycotina</taxon>
        <taxon>Agaricomycetes</taxon>
        <taxon>Agaricomycetidae</taxon>
        <taxon>Boletales</taxon>
        <taxon>Coniophorineae</taxon>
        <taxon>Coniophoraceae</taxon>
        <taxon>Coniophora</taxon>
    </lineage>
</organism>
<dbReference type="PANTHER" id="PTHR44019:SF8">
    <property type="entry name" value="POC1 CENTRIOLAR PROTEIN HOMOLOG"/>
    <property type="match status" value="1"/>
</dbReference>
<feature type="repeat" description="WD" evidence="3">
    <location>
        <begin position="289"/>
        <end position="318"/>
    </location>
</feature>
<dbReference type="RefSeq" id="XP_007773240.1">
    <property type="nucleotide sequence ID" value="XM_007775050.1"/>
</dbReference>
<dbReference type="CDD" id="cd00200">
    <property type="entry name" value="WD40"/>
    <property type="match status" value="4"/>
</dbReference>
<evidence type="ECO:0000313" key="5">
    <source>
        <dbReference type="EMBL" id="EIW76928.1"/>
    </source>
</evidence>
<dbReference type="Proteomes" id="UP000053558">
    <property type="component" value="Unassembled WGS sequence"/>
</dbReference>
<feature type="region of interest" description="Disordered" evidence="4">
    <location>
        <begin position="637"/>
        <end position="705"/>
    </location>
</feature>
<feature type="repeat" description="WD" evidence="3">
    <location>
        <begin position="512"/>
        <end position="550"/>
    </location>
</feature>
<evidence type="ECO:0000256" key="1">
    <source>
        <dbReference type="ARBA" id="ARBA00022574"/>
    </source>
</evidence>
<dbReference type="Pfam" id="PF00400">
    <property type="entry name" value="WD40"/>
    <property type="match status" value="22"/>
</dbReference>
<feature type="repeat" description="WD" evidence="3">
    <location>
        <begin position="1321"/>
        <end position="1363"/>
    </location>
</feature>
<evidence type="ECO:0000313" key="6">
    <source>
        <dbReference type="Proteomes" id="UP000053558"/>
    </source>
</evidence>
<feature type="repeat" description="WD" evidence="3">
    <location>
        <begin position="1194"/>
        <end position="1235"/>
    </location>
</feature>
<feature type="repeat" description="WD" evidence="3">
    <location>
        <begin position="192"/>
        <end position="233"/>
    </location>
</feature>
<evidence type="ECO:0000256" key="4">
    <source>
        <dbReference type="SAM" id="MobiDB-lite"/>
    </source>
</evidence>
<dbReference type="PROSITE" id="PS00678">
    <property type="entry name" value="WD_REPEATS_1"/>
    <property type="match status" value="10"/>
</dbReference>
<dbReference type="PANTHER" id="PTHR44019">
    <property type="entry name" value="WD REPEAT-CONTAINING PROTEIN 55"/>
    <property type="match status" value="1"/>
</dbReference>
<dbReference type="InterPro" id="IPR036322">
    <property type="entry name" value="WD40_repeat_dom_sf"/>
</dbReference>
<keyword evidence="1 3" id="KW-0853">WD repeat</keyword>
<dbReference type="GeneID" id="19203863"/>
<keyword evidence="2" id="KW-0677">Repeat</keyword>
<feature type="region of interest" description="Disordered" evidence="4">
    <location>
        <begin position="1409"/>
        <end position="1626"/>
    </location>
</feature>
<keyword evidence="6" id="KW-1185">Reference proteome</keyword>
<feature type="repeat" description="WD" evidence="3">
    <location>
        <begin position="596"/>
        <end position="637"/>
    </location>
</feature>
<dbReference type="EMBL" id="JH711585">
    <property type="protein sequence ID" value="EIW76928.1"/>
    <property type="molecule type" value="Genomic_DNA"/>
</dbReference>
<gene>
    <name evidence="5" type="ORF">CONPUDRAFT_158074</name>
</gene>
<dbReference type="InterPro" id="IPR015943">
    <property type="entry name" value="WD40/YVTN_repeat-like_dom_sf"/>
</dbReference>
<feature type="compositionally biased region" description="Basic residues" evidence="4">
    <location>
        <begin position="1478"/>
        <end position="1491"/>
    </location>
</feature>
<feature type="repeat" description="WD" evidence="3">
    <location>
        <begin position="18"/>
        <end position="59"/>
    </location>
</feature>
<dbReference type="InterPro" id="IPR001680">
    <property type="entry name" value="WD40_rpt"/>
</dbReference>
<protein>
    <submittedName>
        <fullName evidence="5">WD40 repeat-like protein</fullName>
    </submittedName>
</protein>
<reference evidence="6" key="1">
    <citation type="journal article" date="2012" name="Science">
        <title>The Paleozoic origin of enzymatic lignin decomposition reconstructed from 31 fungal genomes.</title>
        <authorList>
            <person name="Floudas D."/>
            <person name="Binder M."/>
            <person name="Riley R."/>
            <person name="Barry K."/>
            <person name="Blanchette R.A."/>
            <person name="Henrissat B."/>
            <person name="Martinez A.T."/>
            <person name="Otillar R."/>
            <person name="Spatafora J.W."/>
            <person name="Yadav J.S."/>
            <person name="Aerts A."/>
            <person name="Benoit I."/>
            <person name="Boyd A."/>
            <person name="Carlson A."/>
            <person name="Copeland A."/>
            <person name="Coutinho P.M."/>
            <person name="de Vries R.P."/>
            <person name="Ferreira P."/>
            <person name="Findley K."/>
            <person name="Foster B."/>
            <person name="Gaskell J."/>
            <person name="Glotzer D."/>
            <person name="Gorecki P."/>
            <person name="Heitman J."/>
            <person name="Hesse C."/>
            <person name="Hori C."/>
            <person name="Igarashi K."/>
            <person name="Jurgens J.A."/>
            <person name="Kallen N."/>
            <person name="Kersten P."/>
            <person name="Kohler A."/>
            <person name="Kuees U."/>
            <person name="Kumar T.K.A."/>
            <person name="Kuo A."/>
            <person name="LaButti K."/>
            <person name="Larrondo L.F."/>
            <person name="Lindquist E."/>
            <person name="Ling A."/>
            <person name="Lombard V."/>
            <person name="Lucas S."/>
            <person name="Lundell T."/>
            <person name="Martin R."/>
            <person name="McLaughlin D.J."/>
            <person name="Morgenstern I."/>
            <person name="Morin E."/>
            <person name="Murat C."/>
            <person name="Nagy L.G."/>
            <person name="Nolan M."/>
            <person name="Ohm R.A."/>
            <person name="Patyshakuliyeva A."/>
            <person name="Rokas A."/>
            <person name="Ruiz-Duenas F.J."/>
            <person name="Sabat G."/>
            <person name="Salamov A."/>
            <person name="Samejima M."/>
            <person name="Schmutz J."/>
            <person name="Slot J.C."/>
            <person name="St John F."/>
            <person name="Stenlid J."/>
            <person name="Sun H."/>
            <person name="Sun S."/>
            <person name="Syed K."/>
            <person name="Tsang A."/>
            <person name="Wiebenga A."/>
            <person name="Young D."/>
            <person name="Pisabarro A."/>
            <person name="Eastwood D.C."/>
            <person name="Martin F."/>
            <person name="Cullen D."/>
            <person name="Grigoriev I.V."/>
            <person name="Hibbett D.S."/>
        </authorList>
    </citation>
    <scope>NUCLEOTIDE SEQUENCE [LARGE SCALE GENOMIC DNA]</scope>
    <source>
        <strain evidence="6">RWD-64-598 SS2</strain>
    </source>
</reference>
<feature type="repeat" description="WD" evidence="3">
    <location>
        <begin position="1158"/>
        <end position="1192"/>
    </location>
</feature>
<dbReference type="OrthoDB" id="538223at2759"/>
<feature type="repeat" description="WD" evidence="3">
    <location>
        <begin position="774"/>
        <end position="815"/>
    </location>
</feature>
<feature type="compositionally biased region" description="Polar residues" evidence="4">
    <location>
        <begin position="1418"/>
        <end position="1433"/>
    </location>
</feature>
<dbReference type="Gene3D" id="2.130.10.10">
    <property type="entry name" value="YVTN repeat-like/Quinoprotein amine dehydrogenase"/>
    <property type="match status" value="9"/>
</dbReference>
<sequence length="1626" mass="175802">MNTPSSVASLASGDSDTCDRRSKAIHAIAYSPDGDYVATGHRNGVIRLWETQTLQQYGEDLRGHSDEVLSIAYSPDGRRLVSGSYNGTIRVWDTERHTEVLQLHAEADASVWSVAYSPDGSLIGSGGIHGLKLWDATTGECIAAIPSHGTTSGSINLYITFSPDGSHLATVSRDHLIRVINVEERRLAFKPIAGHKAGIRCVAYSPDGSLLASASDDHTLRIWDATSGKLRKGPLKGHKLAVSSVAFSADGQRVLSTSADGTVCIWDISTGKVVVGPLFGHSPEVTATFSPDGKRFVIGDHDGTVRMWDAATGKVQFPPLSKEDISHFRDRELEALRGMNAFGLVDAVAWFPDGQHFVTTGRFNVIRVWDVKTGEESSDPFFGHVGRVTAISISNGGELVASGSQDTTVRLWSPQTAGETRASPLKGHSGPVSDVMFTTDSARLVACSRTGEIRIWDTNTGENISLVDGIISTFGSVGISADGRMLAGGSLHGDVSVWDLDSLKLIAGPFPHDSRVIHVSFSRDGTHVFTGTRRKRARTWDVARGEQVQLATEVHYASNTLKMMDYNSDRTLFLSVGDDKSVWVWDATDVKSVVGALVHEVEVDHARFSPDGKKVLTACVDGSLRIWDVATGSVILPRDDSDNSKDGNSNDGSRDGEDDSIMNMPATVKSPAQRSSAAQRFFDHDGDEVPSSKRKRSPTNPRTKLEIASKPLAKCRGFFRKLTAWNLVVFADLMADLSAQEPELVTRTGTEPEAEVSIPSISQDAELVGELKPFSGHTYGIRAIAYSPDGMYIATGSGDSTIRIWDRNTGNQVGETVTEHTGKVNAISYSPDQRFLVSGSDDHTVRFWDLEHGYKQVGEPIEADTSDVLSVQYSPDGKVVASAGSGNTVKLWSTLTHELIMELGELPGGVKYSVSWAPNGKRLAVSASSNDPISIFDLEKRKFTMHPIIGHKDTVNTVAFSPNGTLLASGSDDRSVRIWNAKTGKAYKCPFRGHRSYVLGIVWSPDGKRLVVGSGEDHTCVWDVHKGQIIFRIPSRADRESDWIWAVAYSPDGKHFARADDHRNSPEVQVWDANTGRLVHPSRSNEEERKCQRQDRDALNIVEYYKAGKMRTEGTIMAVAWFADGQRFASAGGDGGAKIWDAETGSQVGEPVKGQKAVNAVSVSADGRILATASDDATINLFDVESRELIVGPLTGHTDAVLSLRLVPDGSRIVSGGKDGTIRFWDGATGKMVHTLEAHKGPVCALSISQDETKLASGSEDNTVFVWDWQTYDLLGGPFHHGSCVRAVCFSPDDTRLLSGSDDGVARVWNVASGNLALDPINIHSGSIGAVDWSSDGSRLLTTGTHDWTICVWDAATGKRIHEPLEGHDAGVKAAAFSSDCKLILSGSMDGTLCVWDVETGDILLDKTEPDVQEDSDGPSQSPGDPQEGTSANKRARRQPSDDSFMEMPATIARKNKQGHQARNFWDDVDTGGGQGTKIKKAAKQRPKKGLLKSLWPSPRNGSASKQNTKRKGKNVAGVSAEGHAMRRMRRTEGKDVIPARDKLRVLASGDNPHARRSSQEEPESDGGSDSTTDPDDPNQPHIDSSSDDESVHGLIDTLHSQKVQMIRHAGGSEEEEDGNALANKK</sequence>
<feature type="repeat" description="WD" evidence="3">
    <location>
        <begin position="1236"/>
        <end position="1268"/>
    </location>
</feature>
<proteinExistence type="predicted"/>
<dbReference type="KEGG" id="cput:CONPUDRAFT_158074"/>
<dbReference type="SUPFAM" id="SSF50978">
    <property type="entry name" value="WD40 repeat-like"/>
    <property type="match status" value="3"/>
</dbReference>
<name>A0A5M3MCJ4_CONPW</name>
<feature type="repeat" description="WD" evidence="3">
    <location>
        <begin position="345"/>
        <end position="379"/>
    </location>
</feature>
<dbReference type="InterPro" id="IPR020472">
    <property type="entry name" value="WD40_PAC1"/>
</dbReference>
<dbReference type="OMA" id="CHSSYVM"/>
<feature type="repeat" description="WD" evidence="3">
    <location>
        <begin position="861"/>
        <end position="902"/>
    </location>
</feature>